<dbReference type="Proteomes" id="UP000005267">
    <property type="component" value="Chromosome"/>
</dbReference>
<dbReference type="KEGG" id="aka:TKWG_06720"/>
<organism evidence="2 3">
    <name type="scientific">Advenella kashmirensis (strain DSM 17095 / LMG 22695 / WT001)</name>
    <name type="common">Tetrathiobacter kashmirensis</name>
    <dbReference type="NCBI Taxonomy" id="1036672"/>
    <lineage>
        <taxon>Bacteria</taxon>
        <taxon>Pseudomonadati</taxon>
        <taxon>Pseudomonadota</taxon>
        <taxon>Betaproteobacteria</taxon>
        <taxon>Burkholderiales</taxon>
        <taxon>Alcaligenaceae</taxon>
    </lineage>
</organism>
<keyword evidence="1" id="KW-0732">Signal</keyword>
<reference evidence="3" key="2">
    <citation type="journal article" date="2013" name="PLoS ONE">
        <title>Genome implosion elicits host-confinement in Alcaligenaceae: evidence from the comparative genomics of Tetrathiobacter kashmirensis, a pathogen in the making.</title>
        <authorList>
            <person name="Ghosh W."/>
            <person name="Alam M."/>
            <person name="Roy C."/>
            <person name="Pyne P."/>
            <person name="George A."/>
            <person name="Chakraborty R."/>
            <person name="Majumder S."/>
            <person name="Agarwal A."/>
            <person name="Chakraborty S."/>
            <person name="Majumdar S."/>
            <person name="Gupta S.K."/>
        </authorList>
    </citation>
    <scope>NUCLEOTIDE SEQUENCE [LARGE SCALE GENOMIC DNA]</scope>
    <source>
        <strain evidence="3">WT001</strain>
    </source>
</reference>
<protein>
    <recommendedName>
        <fullName evidence="4">Lipoprotein</fullName>
    </recommendedName>
</protein>
<reference evidence="2 3" key="1">
    <citation type="journal article" date="2011" name="J. Bacteriol.">
        <title>Whole-genome shotgun sequencing of the sulfur-oxidizing chemoautotroph Tetrathiobacter kashmirensis.</title>
        <authorList>
            <person name="Ghosh W."/>
            <person name="George A."/>
            <person name="Agarwal A."/>
            <person name="Raj P."/>
            <person name="Alam M."/>
            <person name="Pyne P."/>
            <person name="Das Gupta S.K."/>
        </authorList>
    </citation>
    <scope>NUCLEOTIDE SEQUENCE [LARGE SCALE GENOMIC DNA]</scope>
    <source>
        <strain evidence="2 3">WT001</strain>
    </source>
</reference>
<keyword evidence="3" id="KW-1185">Reference proteome</keyword>
<accession>I3U9U5</accession>
<evidence type="ECO:0000313" key="3">
    <source>
        <dbReference type="Proteomes" id="UP000005267"/>
    </source>
</evidence>
<gene>
    <name evidence="2" type="ordered locus">TKWG_06720</name>
</gene>
<proteinExistence type="predicted"/>
<evidence type="ECO:0000313" key="2">
    <source>
        <dbReference type="EMBL" id="AFK61783.1"/>
    </source>
</evidence>
<name>I3U9U5_ADVKW</name>
<dbReference type="EMBL" id="CP003555">
    <property type="protein sequence ID" value="AFK61783.1"/>
    <property type="molecule type" value="Genomic_DNA"/>
</dbReference>
<evidence type="ECO:0008006" key="4">
    <source>
        <dbReference type="Google" id="ProtNLM"/>
    </source>
</evidence>
<sequence length="110" mass="11781">MVGHAAQSGNLSGYCIMRKTLLLLAGSCSLLAACAAPPVVAPLTESQLQSMSCRQIGRETDKLNLQVDQLRGNDAVFGPDESQKQAAISAAEFRLQQLRTQSVRKLCTFG</sequence>
<feature type="chain" id="PRO_5003680032" description="Lipoprotein" evidence="1">
    <location>
        <begin position="36"/>
        <end position="110"/>
    </location>
</feature>
<feature type="signal peptide" evidence="1">
    <location>
        <begin position="1"/>
        <end position="35"/>
    </location>
</feature>
<evidence type="ECO:0000256" key="1">
    <source>
        <dbReference type="SAM" id="SignalP"/>
    </source>
</evidence>
<dbReference type="AlphaFoldDB" id="I3U9U5"/>
<dbReference type="HOGENOM" id="CLU_2379798_0_0_4"/>